<gene>
    <name evidence="1" type="ORF">OVA965_LOCUS14987</name>
    <name evidence="2" type="ORF">TMI583_LOCUS14996</name>
</gene>
<organism evidence="1 3">
    <name type="scientific">Didymodactylos carnosus</name>
    <dbReference type="NCBI Taxonomy" id="1234261"/>
    <lineage>
        <taxon>Eukaryota</taxon>
        <taxon>Metazoa</taxon>
        <taxon>Spiralia</taxon>
        <taxon>Gnathifera</taxon>
        <taxon>Rotifera</taxon>
        <taxon>Eurotatoria</taxon>
        <taxon>Bdelloidea</taxon>
        <taxon>Philodinida</taxon>
        <taxon>Philodinidae</taxon>
        <taxon>Didymodactylos</taxon>
    </lineage>
</organism>
<proteinExistence type="predicted"/>
<sequence length="178" mass="20058">TPHSHGPNLEKLAAEKVIADMKKRCERQLPYAAFQPSSHVVTDSQIAEPPRPTSLQNLGIPDKYGKLCTGESLLQVQSSVLDFETGLVPAVQDEFPLPSMKGCNFHFNQALYRNLQNLGLQQEYVDDKAVRKYYRKNLKYQKPNRTVQRITDHFNLGLTQPLDYILAIGRCFAAAGRA</sequence>
<evidence type="ECO:0000313" key="2">
    <source>
        <dbReference type="EMBL" id="CAF3778793.1"/>
    </source>
</evidence>
<protein>
    <submittedName>
        <fullName evidence="1">Uncharacterized protein</fullName>
    </submittedName>
</protein>
<dbReference type="EMBL" id="CAJNOK010006638">
    <property type="protein sequence ID" value="CAF1009900.1"/>
    <property type="molecule type" value="Genomic_DNA"/>
</dbReference>
<comment type="caution">
    <text evidence="1">The sequence shown here is derived from an EMBL/GenBank/DDBJ whole genome shotgun (WGS) entry which is preliminary data.</text>
</comment>
<dbReference type="EMBL" id="CAJOBA010006648">
    <property type="protein sequence ID" value="CAF3778793.1"/>
    <property type="molecule type" value="Genomic_DNA"/>
</dbReference>
<reference evidence="1" key="1">
    <citation type="submission" date="2021-02" db="EMBL/GenBank/DDBJ databases">
        <authorList>
            <person name="Nowell W R."/>
        </authorList>
    </citation>
    <scope>NUCLEOTIDE SEQUENCE</scope>
</reference>
<dbReference type="Proteomes" id="UP000677228">
    <property type="component" value="Unassembled WGS sequence"/>
</dbReference>
<feature type="non-terminal residue" evidence="1">
    <location>
        <position position="1"/>
    </location>
</feature>
<evidence type="ECO:0000313" key="1">
    <source>
        <dbReference type="EMBL" id="CAF1009900.1"/>
    </source>
</evidence>
<accession>A0A8S2DZS5</accession>
<dbReference type="Proteomes" id="UP000682733">
    <property type="component" value="Unassembled WGS sequence"/>
</dbReference>
<name>A0A8S2DZS5_9BILA</name>
<evidence type="ECO:0000313" key="3">
    <source>
        <dbReference type="Proteomes" id="UP000677228"/>
    </source>
</evidence>
<dbReference type="AlphaFoldDB" id="A0A8S2DZS5"/>